<feature type="non-terminal residue" evidence="1">
    <location>
        <position position="1"/>
    </location>
</feature>
<reference evidence="1" key="1">
    <citation type="submission" date="2021-06" db="EMBL/GenBank/DDBJ databases">
        <authorList>
            <person name="Kallberg Y."/>
            <person name="Tangrot J."/>
            <person name="Rosling A."/>
        </authorList>
    </citation>
    <scope>NUCLEOTIDE SEQUENCE</scope>
    <source>
        <strain evidence="1">MA461A</strain>
    </source>
</reference>
<organism evidence="1 2">
    <name type="scientific">Racocetra persica</name>
    <dbReference type="NCBI Taxonomy" id="160502"/>
    <lineage>
        <taxon>Eukaryota</taxon>
        <taxon>Fungi</taxon>
        <taxon>Fungi incertae sedis</taxon>
        <taxon>Mucoromycota</taxon>
        <taxon>Glomeromycotina</taxon>
        <taxon>Glomeromycetes</taxon>
        <taxon>Diversisporales</taxon>
        <taxon>Gigasporaceae</taxon>
        <taxon>Racocetra</taxon>
    </lineage>
</organism>
<evidence type="ECO:0000313" key="1">
    <source>
        <dbReference type="EMBL" id="CAG8677302.1"/>
    </source>
</evidence>
<name>A0ACA9P016_9GLOM</name>
<keyword evidence="2" id="KW-1185">Reference proteome</keyword>
<comment type="caution">
    <text evidence="1">The sequence shown here is derived from an EMBL/GenBank/DDBJ whole genome shotgun (WGS) entry which is preliminary data.</text>
</comment>
<dbReference type="EMBL" id="CAJVQC010016538">
    <property type="protein sequence ID" value="CAG8677302.1"/>
    <property type="molecule type" value="Genomic_DNA"/>
</dbReference>
<protein>
    <submittedName>
        <fullName evidence="1">1299_t:CDS:1</fullName>
    </submittedName>
</protein>
<sequence>KAIRRGEEAEKSLIKIKPFREDSTEDLIDWINEFEQAATANN</sequence>
<dbReference type="Proteomes" id="UP000789920">
    <property type="component" value="Unassembled WGS sequence"/>
</dbReference>
<gene>
    <name evidence="1" type="ORF">RPERSI_LOCUS8946</name>
</gene>
<proteinExistence type="predicted"/>
<evidence type="ECO:0000313" key="2">
    <source>
        <dbReference type="Proteomes" id="UP000789920"/>
    </source>
</evidence>
<accession>A0ACA9P016</accession>